<protein>
    <submittedName>
        <fullName evidence="1">Uncharacterized protein</fullName>
    </submittedName>
</protein>
<dbReference type="GO" id="GO:0005978">
    <property type="term" value="P:glycogen biosynthetic process"/>
    <property type="evidence" value="ECO:0007669"/>
    <property type="project" value="InterPro"/>
</dbReference>
<evidence type="ECO:0000313" key="1">
    <source>
        <dbReference type="EMBL" id="GAI35817.1"/>
    </source>
</evidence>
<accession>X1MVT8</accession>
<name>X1MVT8_9ZZZZ</name>
<dbReference type="GO" id="GO:0008878">
    <property type="term" value="F:glucose-1-phosphate adenylyltransferase activity"/>
    <property type="evidence" value="ECO:0007669"/>
    <property type="project" value="InterPro"/>
</dbReference>
<organism evidence="1">
    <name type="scientific">marine sediment metagenome</name>
    <dbReference type="NCBI Taxonomy" id="412755"/>
    <lineage>
        <taxon>unclassified sequences</taxon>
        <taxon>metagenomes</taxon>
        <taxon>ecological metagenomes</taxon>
    </lineage>
</organism>
<feature type="non-terminal residue" evidence="1">
    <location>
        <position position="30"/>
    </location>
</feature>
<reference evidence="1" key="1">
    <citation type="journal article" date="2014" name="Front. Microbiol.">
        <title>High frequency of phylogenetically diverse reductive dehalogenase-homologous genes in deep subseafloor sedimentary metagenomes.</title>
        <authorList>
            <person name="Kawai M."/>
            <person name="Futagami T."/>
            <person name="Toyoda A."/>
            <person name="Takaki Y."/>
            <person name="Nishi S."/>
            <person name="Hori S."/>
            <person name="Arai W."/>
            <person name="Tsubouchi T."/>
            <person name="Morono Y."/>
            <person name="Uchiyama I."/>
            <person name="Ito T."/>
            <person name="Fujiyama A."/>
            <person name="Inagaki F."/>
            <person name="Takami H."/>
        </authorList>
    </citation>
    <scope>NUCLEOTIDE SEQUENCE</scope>
    <source>
        <strain evidence="1">Expedition CK06-06</strain>
    </source>
</reference>
<dbReference type="PROSITE" id="PS00810">
    <property type="entry name" value="ADP_GLC_PYROPHOSPH_3"/>
    <property type="match status" value="1"/>
</dbReference>
<comment type="caution">
    <text evidence="1">The sequence shown here is derived from an EMBL/GenBank/DDBJ whole genome shotgun (WGS) entry which is preliminary data.</text>
</comment>
<sequence length="30" mass="3523">MGFKEKPEYELNVSMGVYVFNKKVLNFVPD</sequence>
<dbReference type="AlphaFoldDB" id="X1MVT8"/>
<dbReference type="EMBL" id="BARV01023357">
    <property type="protein sequence ID" value="GAI35817.1"/>
    <property type="molecule type" value="Genomic_DNA"/>
</dbReference>
<dbReference type="InterPro" id="IPR005836">
    <property type="entry name" value="ADP_Glu_pyroP_CS"/>
</dbReference>
<proteinExistence type="predicted"/>
<gene>
    <name evidence="1" type="ORF">S06H3_38333</name>
</gene>